<evidence type="ECO:0000313" key="4">
    <source>
        <dbReference type="Proteomes" id="UP000054248"/>
    </source>
</evidence>
<dbReference type="OrthoDB" id="191995at2759"/>
<dbReference type="HOGENOM" id="CLU_022899_0_0_1"/>
<dbReference type="PANTHER" id="PTHR36840">
    <property type="entry name" value="BLL5714 PROTEIN"/>
    <property type="match status" value="1"/>
</dbReference>
<feature type="transmembrane region" description="Helical" evidence="2">
    <location>
        <begin position="147"/>
        <end position="167"/>
    </location>
</feature>
<reference evidence="3 4" key="1">
    <citation type="submission" date="2014-04" db="EMBL/GenBank/DDBJ databases">
        <authorList>
            <consortium name="DOE Joint Genome Institute"/>
            <person name="Kuo A."/>
            <person name="Girlanda M."/>
            <person name="Perotto S."/>
            <person name="Kohler A."/>
            <person name="Nagy L.G."/>
            <person name="Floudas D."/>
            <person name="Copeland A."/>
            <person name="Barry K.W."/>
            <person name="Cichocki N."/>
            <person name="Veneault-Fourrey C."/>
            <person name="LaButti K."/>
            <person name="Lindquist E.A."/>
            <person name="Lipzen A."/>
            <person name="Lundell T."/>
            <person name="Morin E."/>
            <person name="Murat C."/>
            <person name="Sun H."/>
            <person name="Tunlid A."/>
            <person name="Henrissat B."/>
            <person name="Grigoriev I.V."/>
            <person name="Hibbett D.S."/>
            <person name="Martin F."/>
            <person name="Nordberg H.P."/>
            <person name="Cantor M.N."/>
            <person name="Hua S.X."/>
        </authorList>
    </citation>
    <scope>NUCLEOTIDE SEQUENCE [LARGE SCALE GENOMIC DNA]</scope>
    <source>
        <strain evidence="3 4">MUT 4182</strain>
    </source>
</reference>
<gene>
    <name evidence="3" type="ORF">M407DRAFT_82326</name>
</gene>
<dbReference type="PANTHER" id="PTHR36840:SF1">
    <property type="entry name" value="BLL5714 PROTEIN"/>
    <property type="match status" value="1"/>
</dbReference>
<dbReference type="AlphaFoldDB" id="A0A0C3Q832"/>
<evidence type="ECO:0000313" key="3">
    <source>
        <dbReference type="EMBL" id="KIO19824.1"/>
    </source>
</evidence>
<organism evidence="3 4">
    <name type="scientific">Tulasnella calospora MUT 4182</name>
    <dbReference type="NCBI Taxonomy" id="1051891"/>
    <lineage>
        <taxon>Eukaryota</taxon>
        <taxon>Fungi</taxon>
        <taxon>Dikarya</taxon>
        <taxon>Basidiomycota</taxon>
        <taxon>Agaricomycotina</taxon>
        <taxon>Agaricomycetes</taxon>
        <taxon>Cantharellales</taxon>
        <taxon>Tulasnellaceae</taxon>
        <taxon>Tulasnella</taxon>
    </lineage>
</organism>
<dbReference type="Pfam" id="PF06772">
    <property type="entry name" value="LtrA"/>
    <property type="match status" value="1"/>
</dbReference>
<keyword evidence="2" id="KW-0812">Transmembrane</keyword>
<feature type="transmembrane region" description="Helical" evidence="2">
    <location>
        <begin position="284"/>
        <end position="302"/>
    </location>
</feature>
<feature type="transmembrane region" description="Helical" evidence="2">
    <location>
        <begin position="255"/>
        <end position="272"/>
    </location>
</feature>
<feature type="transmembrane region" description="Helical" evidence="2">
    <location>
        <begin position="203"/>
        <end position="222"/>
    </location>
</feature>
<feature type="region of interest" description="Disordered" evidence="1">
    <location>
        <begin position="1"/>
        <end position="27"/>
    </location>
</feature>
<evidence type="ECO:0000256" key="2">
    <source>
        <dbReference type="SAM" id="Phobius"/>
    </source>
</evidence>
<dbReference type="STRING" id="1051891.A0A0C3Q832"/>
<keyword evidence="4" id="KW-1185">Reference proteome</keyword>
<dbReference type="EMBL" id="KN823201">
    <property type="protein sequence ID" value="KIO19824.1"/>
    <property type="molecule type" value="Genomic_DNA"/>
</dbReference>
<accession>A0A0C3Q832</accession>
<sequence length="483" mass="54914">MSDTKTPQPSAAVLSEEKQAVLPPSNNSGRFWTKPRLKQYWHDGVLYTSQSSYEVDTSVLFVDLLYVGIIAVNADTTVENLTKTALLRFCVTFLPTWKVWSDIAILVSQFEADDLTQRTIILFILACLVGFTTNIYSAFYTTYAQLVAFYLAARFCVALVTLALALFIPRVRPIMLFNLVSILIPAVFWIGSCFLDENVREVLIWLAISFDMWGGLVTVWLIRDIPKVSKTMAGKVNRVFQYFPAIEVRHRSERVGAFVSLVFGYSVVGILYQSQSKFGLNAFYGKAVLALIQAFCFNWIYFDVDQKYQLAQSAQRHTISAALWFNAHLPFIMAFTLSAAALSRLVVAHDCINANPEDLIPTWEERSEAELTRGLRWFYCSGLGIAFFFMGVISFVRRDPPRKNERIPQRYRLVLRTAVAVVWLCLPVAKELNSLELIGITTSMTVFTLAVDVYGMGRNDLPRENTEQFEHKPLDRRETMMGF</sequence>
<evidence type="ECO:0000256" key="1">
    <source>
        <dbReference type="SAM" id="MobiDB-lite"/>
    </source>
</evidence>
<name>A0A0C3Q832_9AGAM</name>
<feature type="transmembrane region" description="Helical" evidence="2">
    <location>
        <begin position="323"/>
        <end position="347"/>
    </location>
</feature>
<protein>
    <submittedName>
        <fullName evidence="3">Uncharacterized protein</fullName>
    </submittedName>
</protein>
<feature type="transmembrane region" description="Helical" evidence="2">
    <location>
        <begin position="174"/>
        <end position="191"/>
    </location>
</feature>
<reference evidence="4" key="2">
    <citation type="submission" date="2015-01" db="EMBL/GenBank/DDBJ databases">
        <title>Evolutionary Origins and Diversification of the Mycorrhizal Mutualists.</title>
        <authorList>
            <consortium name="DOE Joint Genome Institute"/>
            <consortium name="Mycorrhizal Genomics Consortium"/>
            <person name="Kohler A."/>
            <person name="Kuo A."/>
            <person name="Nagy L.G."/>
            <person name="Floudas D."/>
            <person name="Copeland A."/>
            <person name="Barry K.W."/>
            <person name="Cichocki N."/>
            <person name="Veneault-Fourrey C."/>
            <person name="LaButti K."/>
            <person name="Lindquist E.A."/>
            <person name="Lipzen A."/>
            <person name="Lundell T."/>
            <person name="Morin E."/>
            <person name="Murat C."/>
            <person name="Riley R."/>
            <person name="Ohm R."/>
            <person name="Sun H."/>
            <person name="Tunlid A."/>
            <person name="Henrissat B."/>
            <person name="Grigoriev I.V."/>
            <person name="Hibbett D.S."/>
            <person name="Martin F."/>
        </authorList>
    </citation>
    <scope>NUCLEOTIDE SEQUENCE [LARGE SCALE GENOMIC DNA]</scope>
    <source>
        <strain evidence="4">MUT 4182</strain>
    </source>
</reference>
<feature type="transmembrane region" description="Helical" evidence="2">
    <location>
        <begin position="376"/>
        <end position="393"/>
    </location>
</feature>
<feature type="transmembrane region" description="Helical" evidence="2">
    <location>
        <begin position="120"/>
        <end position="141"/>
    </location>
</feature>
<keyword evidence="2" id="KW-0472">Membrane</keyword>
<proteinExistence type="predicted"/>
<dbReference type="InterPro" id="IPR010640">
    <property type="entry name" value="Low_temperature_requirement_A"/>
</dbReference>
<dbReference type="Proteomes" id="UP000054248">
    <property type="component" value="Unassembled WGS sequence"/>
</dbReference>
<keyword evidence="2" id="KW-1133">Transmembrane helix</keyword>